<dbReference type="InterPro" id="IPR040236">
    <property type="entry name" value="TMEM198"/>
</dbReference>
<evidence type="ECO:0000256" key="2">
    <source>
        <dbReference type="ARBA" id="ARBA00006244"/>
    </source>
</evidence>
<dbReference type="PANTHER" id="PTHR31247:SF5">
    <property type="entry name" value="DUF4203 DOMAIN-CONTAINING PROTEIN"/>
    <property type="match status" value="1"/>
</dbReference>
<feature type="transmembrane region" description="Helical" evidence="8">
    <location>
        <begin position="175"/>
        <end position="193"/>
    </location>
</feature>
<dbReference type="EMBL" id="JAIFTL010000018">
    <property type="protein sequence ID" value="KAG9326508.1"/>
    <property type="molecule type" value="Genomic_DNA"/>
</dbReference>
<evidence type="ECO:0000256" key="7">
    <source>
        <dbReference type="SAM" id="MobiDB-lite"/>
    </source>
</evidence>
<keyword evidence="4 8" id="KW-1133">Transmembrane helix</keyword>
<evidence type="ECO:0000256" key="8">
    <source>
        <dbReference type="SAM" id="Phobius"/>
    </source>
</evidence>
<dbReference type="GO" id="GO:0005886">
    <property type="term" value="C:plasma membrane"/>
    <property type="evidence" value="ECO:0007669"/>
    <property type="project" value="TreeGrafter"/>
</dbReference>
<keyword evidence="9" id="KW-0732">Signal</keyword>
<evidence type="ECO:0000256" key="3">
    <source>
        <dbReference type="ARBA" id="ARBA00022692"/>
    </source>
</evidence>
<keyword evidence="5 8" id="KW-0472">Membrane</keyword>
<feature type="region of interest" description="Disordered" evidence="7">
    <location>
        <begin position="342"/>
        <end position="424"/>
    </location>
</feature>
<comment type="similarity">
    <text evidence="2">Belongs to the TMEM198 family.</text>
</comment>
<feature type="compositionally biased region" description="Polar residues" evidence="7">
    <location>
        <begin position="414"/>
        <end position="424"/>
    </location>
</feature>
<keyword evidence="3 8" id="KW-0812">Transmembrane</keyword>
<dbReference type="AlphaFoldDB" id="A0A9P8A904"/>
<reference evidence="11" key="1">
    <citation type="submission" date="2021-07" db="EMBL/GenBank/DDBJ databases">
        <title>Draft genome of Mortierella alpina, strain LL118, isolated from an aspen leaf litter sample.</title>
        <authorList>
            <person name="Yang S."/>
            <person name="Vinatzer B.A."/>
        </authorList>
    </citation>
    <scope>NUCLEOTIDE SEQUENCE</scope>
    <source>
        <strain evidence="11">LL118</strain>
    </source>
</reference>
<evidence type="ECO:0000256" key="5">
    <source>
        <dbReference type="ARBA" id="ARBA00023136"/>
    </source>
</evidence>
<dbReference type="Proteomes" id="UP000717515">
    <property type="component" value="Unassembled WGS sequence"/>
</dbReference>
<evidence type="ECO:0000313" key="11">
    <source>
        <dbReference type="EMBL" id="KAG9326508.1"/>
    </source>
</evidence>
<evidence type="ECO:0000256" key="6">
    <source>
        <dbReference type="ARBA" id="ARBA00049737"/>
    </source>
</evidence>
<comment type="caution">
    <text evidence="11">The sequence shown here is derived from an EMBL/GenBank/DDBJ whole genome shotgun (WGS) entry which is preliminary data.</text>
</comment>
<name>A0A9P8A904_MORAP</name>
<evidence type="ECO:0000256" key="1">
    <source>
        <dbReference type="ARBA" id="ARBA00004141"/>
    </source>
</evidence>
<gene>
    <name evidence="11" type="ORF">KVV02_007657</name>
</gene>
<organism evidence="11 12">
    <name type="scientific">Mortierella alpina</name>
    <name type="common">Oleaginous fungus</name>
    <name type="synonym">Mortierella renispora</name>
    <dbReference type="NCBI Taxonomy" id="64518"/>
    <lineage>
        <taxon>Eukaryota</taxon>
        <taxon>Fungi</taxon>
        <taxon>Fungi incertae sedis</taxon>
        <taxon>Mucoromycota</taxon>
        <taxon>Mortierellomycotina</taxon>
        <taxon>Mortierellomycetes</taxon>
        <taxon>Mortierellales</taxon>
        <taxon>Mortierellaceae</taxon>
        <taxon>Mortierella</taxon>
    </lineage>
</organism>
<feature type="region of interest" description="Disordered" evidence="7">
    <location>
        <begin position="307"/>
        <end position="326"/>
    </location>
</feature>
<evidence type="ECO:0000256" key="4">
    <source>
        <dbReference type="ARBA" id="ARBA00022989"/>
    </source>
</evidence>
<feature type="transmembrane region" description="Helical" evidence="8">
    <location>
        <begin position="200"/>
        <end position="221"/>
    </location>
</feature>
<feature type="chain" id="PRO_5040423977" description="Transmembrane protein 198" evidence="9">
    <location>
        <begin position="32"/>
        <end position="424"/>
    </location>
</feature>
<feature type="transmembrane region" description="Helical" evidence="8">
    <location>
        <begin position="118"/>
        <end position="139"/>
    </location>
</feature>
<feature type="transmembrane region" description="Helical" evidence="8">
    <location>
        <begin position="87"/>
        <end position="106"/>
    </location>
</feature>
<sequence length="424" mass="47370">MGGAPQYSISSKLSRSIQLFCLLMLPLLAFAQQDPNQPNQPNQPNDNNDLLGDGRSINLTWQRIVAGLVMLLIGIILTFRGYRHYRFTMFLAGFIAGCVIIYSILTNVEPAQGWARRQIIYVFSCIGGGLILGFVCWLLHRFTIWILGGVTGLAIALYILAWRNEGLIRSKGGRVGLLVGASCLGLIVALFMGRRVLIPATAIVGAYITVIGIDLFARTGFSESIKRFFTTDSNVNYTLTTNLYIMLGCVAGLILLGLIFQTLSWRHRQRALIAQGRTVHNYDNDWSLCGRRRNRTVRPDPTYPDGHYNNAYDHDPNAVPVTTAPRTGVDDTVYTEKRHWNPFKKHNNTTDPNGHYNNAYDHDPNAVPVTTAPNTGVDDTVYTEKKHWNPFKKHSNTPKTTTAVHNPDYPDNRVSYSSNAALNQ</sequence>
<feature type="transmembrane region" description="Helical" evidence="8">
    <location>
        <begin position="241"/>
        <end position="260"/>
    </location>
</feature>
<feature type="transmembrane region" description="Helical" evidence="8">
    <location>
        <begin position="60"/>
        <end position="80"/>
    </location>
</feature>
<feature type="transmembrane region" description="Helical" evidence="8">
    <location>
        <begin position="144"/>
        <end position="163"/>
    </location>
</feature>
<dbReference type="Pfam" id="PF13886">
    <property type="entry name" value="TM7S3_TM198"/>
    <property type="match status" value="1"/>
</dbReference>
<feature type="domain" description="TM7S3/TM198-like" evidence="10">
    <location>
        <begin position="68"/>
        <end position="261"/>
    </location>
</feature>
<evidence type="ECO:0000256" key="9">
    <source>
        <dbReference type="SAM" id="SignalP"/>
    </source>
</evidence>
<proteinExistence type="inferred from homology"/>
<evidence type="ECO:0000259" key="10">
    <source>
        <dbReference type="Pfam" id="PF13886"/>
    </source>
</evidence>
<evidence type="ECO:0000313" key="12">
    <source>
        <dbReference type="Proteomes" id="UP000717515"/>
    </source>
</evidence>
<dbReference type="InterPro" id="IPR025256">
    <property type="entry name" value="TM7S3/TM198-like_dom"/>
</dbReference>
<feature type="signal peptide" evidence="9">
    <location>
        <begin position="1"/>
        <end position="31"/>
    </location>
</feature>
<accession>A0A9P8A904</accession>
<dbReference type="PANTHER" id="PTHR31247">
    <property type="entry name" value="TRANSMEMBRANE PROTEIN 198 FAMILY MEMBER"/>
    <property type="match status" value="1"/>
</dbReference>
<protein>
    <recommendedName>
        <fullName evidence="6">Transmembrane protein 198</fullName>
    </recommendedName>
</protein>
<comment type="subcellular location">
    <subcellularLocation>
        <location evidence="1">Membrane</location>
        <topology evidence="1">Multi-pass membrane protein</topology>
    </subcellularLocation>
</comment>